<evidence type="ECO:0000313" key="1">
    <source>
        <dbReference type="EMBL" id="EPC72428.1"/>
    </source>
</evidence>
<name>S2RYI4_LACPA</name>
<dbReference type="Proteomes" id="UP000014243">
    <property type="component" value="Unassembled WGS sequence"/>
</dbReference>
<comment type="caution">
    <text evidence="1">The sequence shown here is derived from an EMBL/GenBank/DDBJ whole genome shotgun (WGS) entry which is preliminary data.</text>
</comment>
<feature type="non-terminal residue" evidence="1">
    <location>
        <position position="1"/>
    </location>
</feature>
<organism evidence="1 2">
    <name type="scientific">Lacticaseibacillus paracasei subsp. paracasei Lpp126</name>
    <dbReference type="NCBI Taxonomy" id="1256206"/>
    <lineage>
        <taxon>Bacteria</taxon>
        <taxon>Bacillati</taxon>
        <taxon>Bacillota</taxon>
        <taxon>Bacilli</taxon>
        <taxon>Lactobacillales</taxon>
        <taxon>Lactobacillaceae</taxon>
        <taxon>Lacticaseibacillus</taxon>
    </lineage>
</organism>
<dbReference type="EMBL" id="ANKC01001058">
    <property type="protein sequence ID" value="EPC72428.1"/>
    <property type="molecule type" value="Genomic_DNA"/>
</dbReference>
<reference evidence="1 2" key="1">
    <citation type="journal article" date="2013" name="PLoS ONE">
        <title>Lactobacillus paracasei comparative genomics: towards species pan-genome definition and exploitation of diversity.</title>
        <authorList>
            <person name="Smokvina T."/>
            <person name="Wels M."/>
            <person name="Polka J."/>
            <person name="Chervaux C."/>
            <person name="Brisse S."/>
            <person name="Boekhorst J."/>
            <person name="van Hylckama Vlieg J.E."/>
            <person name="Siezen R.J."/>
        </authorList>
    </citation>
    <scope>NUCLEOTIDE SEQUENCE [LARGE SCALE GENOMIC DNA]</scope>
    <source>
        <strain evidence="1 2">Lpp126</strain>
    </source>
</reference>
<gene>
    <name evidence="1" type="ORF">Lpp126_14813</name>
</gene>
<evidence type="ECO:0000313" key="2">
    <source>
        <dbReference type="Proteomes" id="UP000014243"/>
    </source>
</evidence>
<accession>S2RYI4</accession>
<proteinExistence type="predicted"/>
<protein>
    <submittedName>
        <fullName evidence="1">Uncharacterized protein</fullName>
    </submittedName>
</protein>
<sequence>VPITITTNQKQRDDPAFWQSISAILKARLWVPVSKKYHELTDHDWLATPEMP</sequence>
<dbReference type="AlphaFoldDB" id="S2RYI4"/>